<evidence type="ECO:0000256" key="3">
    <source>
        <dbReference type="ARBA" id="ARBA00022617"/>
    </source>
</evidence>
<evidence type="ECO:0000256" key="8">
    <source>
        <dbReference type="SAM" id="MobiDB-lite"/>
    </source>
</evidence>
<dbReference type="PANTHER" id="PTHR33577">
    <property type="entry name" value="STERIGMATOCYSTIN BIOSYNTHESIS PEROXIDASE STCC-RELATED"/>
    <property type="match status" value="1"/>
</dbReference>
<evidence type="ECO:0000256" key="1">
    <source>
        <dbReference type="ARBA" id="ARBA00001970"/>
    </source>
</evidence>
<dbReference type="Pfam" id="PF01328">
    <property type="entry name" value="Peroxidase_2"/>
    <property type="match status" value="1"/>
</dbReference>
<reference evidence="10 11" key="1">
    <citation type="submission" date="2015-12" db="EMBL/GenBank/DDBJ databases">
        <title>Draft genome sequence of Moniliophthora roreri, the causal agent of frosty pod rot of cacao.</title>
        <authorList>
            <person name="Aime M.C."/>
            <person name="Diaz-Valderrama J.R."/>
            <person name="Kijpornyongpan T."/>
            <person name="Phillips-Mora W."/>
        </authorList>
    </citation>
    <scope>NUCLEOTIDE SEQUENCE [LARGE SCALE GENOMIC DNA]</scope>
    <source>
        <strain evidence="10 11">MCA 2952</strain>
    </source>
</reference>
<evidence type="ECO:0000313" key="10">
    <source>
        <dbReference type="EMBL" id="KTB28931.1"/>
    </source>
</evidence>
<dbReference type="InterPro" id="IPR036851">
    <property type="entry name" value="Chloroperoxidase-like_sf"/>
</dbReference>
<dbReference type="Gene3D" id="1.10.489.10">
    <property type="entry name" value="Chloroperoxidase-like"/>
    <property type="match status" value="1"/>
</dbReference>
<comment type="caution">
    <text evidence="10">The sequence shown here is derived from an EMBL/GenBank/DDBJ whole genome shotgun (WGS) entry which is preliminary data.</text>
</comment>
<comment type="similarity">
    <text evidence="7">Belongs to the chloroperoxidase family.</text>
</comment>
<evidence type="ECO:0000256" key="5">
    <source>
        <dbReference type="ARBA" id="ARBA00023002"/>
    </source>
</evidence>
<feature type="compositionally biased region" description="Low complexity" evidence="8">
    <location>
        <begin position="198"/>
        <end position="216"/>
    </location>
</feature>
<protein>
    <recommendedName>
        <fullName evidence="9">Heme haloperoxidase family profile domain-containing protein</fullName>
    </recommendedName>
</protein>
<dbReference type="PANTHER" id="PTHR33577:SF9">
    <property type="entry name" value="PEROXIDASE STCC"/>
    <property type="match status" value="1"/>
</dbReference>
<proteinExistence type="inferred from homology"/>
<organism evidence="10 11">
    <name type="scientific">Moniliophthora roreri</name>
    <name type="common">Frosty pod rot fungus</name>
    <name type="synonym">Monilia roreri</name>
    <dbReference type="NCBI Taxonomy" id="221103"/>
    <lineage>
        <taxon>Eukaryota</taxon>
        <taxon>Fungi</taxon>
        <taxon>Dikarya</taxon>
        <taxon>Basidiomycota</taxon>
        <taxon>Agaricomycotina</taxon>
        <taxon>Agaricomycetes</taxon>
        <taxon>Agaricomycetidae</taxon>
        <taxon>Agaricales</taxon>
        <taxon>Marasmiineae</taxon>
        <taxon>Marasmiaceae</taxon>
        <taxon>Moniliophthora</taxon>
    </lineage>
</organism>
<evidence type="ECO:0000256" key="6">
    <source>
        <dbReference type="ARBA" id="ARBA00023004"/>
    </source>
</evidence>
<evidence type="ECO:0000313" key="11">
    <source>
        <dbReference type="Proteomes" id="UP000054988"/>
    </source>
</evidence>
<feature type="compositionally biased region" description="Basic and acidic residues" evidence="8">
    <location>
        <begin position="187"/>
        <end position="196"/>
    </location>
</feature>
<dbReference type="GO" id="GO:0004601">
    <property type="term" value="F:peroxidase activity"/>
    <property type="evidence" value="ECO:0007669"/>
    <property type="project" value="UniProtKB-KW"/>
</dbReference>
<accession>A0A0W0EXX6</accession>
<keyword evidence="3" id="KW-0349">Heme</keyword>
<feature type="compositionally biased region" description="Low complexity" evidence="8">
    <location>
        <begin position="239"/>
        <end position="256"/>
    </location>
</feature>
<dbReference type="AlphaFoldDB" id="A0A0W0EXX6"/>
<evidence type="ECO:0000256" key="4">
    <source>
        <dbReference type="ARBA" id="ARBA00022723"/>
    </source>
</evidence>
<keyword evidence="6" id="KW-0408">Iron</keyword>
<dbReference type="GO" id="GO:0046872">
    <property type="term" value="F:metal ion binding"/>
    <property type="evidence" value="ECO:0007669"/>
    <property type="project" value="UniProtKB-KW"/>
</dbReference>
<feature type="domain" description="Heme haloperoxidase family profile" evidence="9">
    <location>
        <begin position="40"/>
        <end position="367"/>
    </location>
</feature>
<evidence type="ECO:0000256" key="2">
    <source>
        <dbReference type="ARBA" id="ARBA00022559"/>
    </source>
</evidence>
<keyword evidence="5" id="KW-0560">Oxidoreductase</keyword>
<dbReference type="InterPro" id="IPR000028">
    <property type="entry name" value="Chloroperoxidase"/>
</dbReference>
<name>A0A0W0EXX6_MONRR</name>
<sequence length="386" mass="42238">MTYGTFYTPTLKKSDLPSDHPTVPSDYAGRGCPVASRTDKEHEFRAPGAGDVRSVCPALNAMANHGYIPRDGRNLTFATIFSGLQACYNISTPLTILLTVGGFLLIKRLPFALPFGLETIFSPTNPDGSKIKPGVIDLHLIGRHNGTEHDASLVHEDCPPDSYYPSIEIIPEWVENLVGDVRPEVEGYPASRKEKPLSSISTSSTPSSTISKKTTSYLAPPDDLEDDTRSPSRGPSDASSVTAVDTESDTSSSSSSGWKKFTGPEYQYTLVSADDVGRMRARRQREILPKKLDGMHEEIARGEMGIILEVWEQETFVENDGTDPVSGEIVKRKKGIPLPWLLTWLAEERLPSGWKPSHVVGLLDVVRRNKAIKMAAQAEEAKQSAS</sequence>
<evidence type="ECO:0000259" key="9">
    <source>
        <dbReference type="PROSITE" id="PS51405"/>
    </source>
</evidence>
<keyword evidence="2" id="KW-0575">Peroxidase</keyword>
<dbReference type="Proteomes" id="UP000054988">
    <property type="component" value="Unassembled WGS sequence"/>
</dbReference>
<dbReference type="eggNOG" id="ENOG502SP9D">
    <property type="taxonomic scope" value="Eukaryota"/>
</dbReference>
<gene>
    <name evidence="10" type="ORF">WG66_18501</name>
</gene>
<dbReference type="PROSITE" id="PS51405">
    <property type="entry name" value="HEME_HALOPEROXIDASE"/>
    <property type="match status" value="1"/>
</dbReference>
<evidence type="ECO:0000256" key="7">
    <source>
        <dbReference type="ARBA" id="ARBA00025795"/>
    </source>
</evidence>
<dbReference type="SUPFAM" id="SSF47571">
    <property type="entry name" value="Cloroperoxidase"/>
    <property type="match status" value="1"/>
</dbReference>
<feature type="region of interest" description="Disordered" evidence="8">
    <location>
        <begin position="187"/>
        <end position="258"/>
    </location>
</feature>
<comment type="cofactor">
    <cofactor evidence="1">
        <name>heme b</name>
        <dbReference type="ChEBI" id="CHEBI:60344"/>
    </cofactor>
</comment>
<keyword evidence="4" id="KW-0479">Metal-binding</keyword>
<dbReference type="EMBL" id="LATX01002459">
    <property type="protein sequence ID" value="KTB28931.1"/>
    <property type="molecule type" value="Genomic_DNA"/>
</dbReference>